<dbReference type="PROSITE" id="PS50072">
    <property type="entry name" value="CSA_PPIASE_2"/>
    <property type="match status" value="1"/>
</dbReference>
<keyword evidence="4" id="KW-0732">Signal</keyword>
<dbReference type="InterPro" id="IPR044665">
    <property type="entry name" value="E_coli_cyclophilin_A-like"/>
</dbReference>
<evidence type="ECO:0000313" key="6">
    <source>
        <dbReference type="EMBL" id="PWD82251.1"/>
    </source>
</evidence>
<keyword evidence="3 4" id="KW-0413">Isomerase</keyword>
<comment type="caution">
    <text evidence="6">The sequence shown here is derived from an EMBL/GenBank/DDBJ whole genome shotgun (WGS) entry which is preliminary data.</text>
</comment>
<dbReference type="InterPro" id="IPR002130">
    <property type="entry name" value="Cyclophilin-type_PPIase_dom"/>
</dbReference>
<dbReference type="Proteomes" id="UP000244948">
    <property type="component" value="Unassembled WGS sequence"/>
</dbReference>
<protein>
    <recommendedName>
        <fullName evidence="4">Peptidyl-prolyl cis-trans isomerase</fullName>
        <shortName evidence="4">PPIase</shortName>
        <ecNumber evidence="4">5.2.1.8</ecNumber>
    </recommendedName>
</protein>
<dbReference type="PANTHER" id="PTHR43246">
    <property type="entry name" value="PEPTIDYL-PROLYL CIS-TRANS ISOMERASE CYP38, CHLOROPLASTIC"/>
    <property type="match status" value="1"/>
</dbReference>
<keyword evidence="2 4" id="KW-0697">Rotamase</keyword>
<evidence type="ECO:0000313" key="7">
    <source>
        <dbReference type="Proteomes" id="UP000244948"/>
    </source>
</evidence>
<dbReference type="AlphaFoldDB" id="A0A2U2AHZ7"/>
<reference evidence="6 7" key="1">
    <citation type="journal article" date="2018" name="Genome Announc.">
        <title>Ignatzschineria cameli sp. nov., isolated from necrotic foot tissue of dromedaries (Camelus dromedarius) and associated maggots (Wohlfahrtia species) in Dubai.</title>
        <authorList>
            <person name="Tsang C.C."/>
            <person name="Tang J.Y."/>
            <person name="Fong J.Y."/>
            <person name="Kinne J."/>
            <person name="Lee H.H."/>
            <person name="Joseph M."/>
            <person name="Jose S."/>
            <person name="Schuster R.K."/>
            <person name="Tang Y."/>
            <person name="Sivakumar S."/>
            <person name="Chen J.H."/>
            <person name="Teng J.L."/>
            <person name="Lau S.K."/>
            <person name="Wernery U."/>
            <person name="Woo P.C."/>
        </authorList>
    </citation>
    <scope>NUCLEOTIDE SEQUENCE [LARGE SCALE GENOMIC DNA]</scope>
    <source>
        <strain evidence="6 7">KCTC 22643</strain>
    </source>
</reference>
<evidence type="ECO:0000256" key="2">
    <source>
        <dbReference type="ARBA" id="ARBA00023110"/>
    </source>
</evidence>
<dbReference type="RefSeq" id="WP_109236850.1">
    <property type="nucleotide sequence ID" value="NZ_BMXZ01000006.1"/>
</dbReference>
<dbReference type="EC" id="5.2.1.8" evidence="4"/>
<dbReference type="SUPFAM" id="SSF50891">
    <property type="entry name" value="Cyclophilin-like"/>
    <property type="match status" value="1"/>
</dbReference>
<comment type="catalytic activity">
    <reaction evidence="4">
        <text>[protein]-peptidylproline (omega=180) = [protein]-peptidylproline (omega=0)</text>
        <dbReference type="Rhea" id="RHEA:16237"/>
        <dbReference type="Rhea" id="RHEA-COMP:10747"/>
        <dbReference type="Rhea" id="RHEA-COMP:10748"/>
        <dbReference type="ChEBI" id="CHEBI:83833"/>
        <dbReference type="ChEBI" id="CHEBI:83834"/>
        <dbReference type="EC" id="5.2.1.8"/>
    </reaction>
</comment>
<dbReference type="PRINTS" id="PR00153">
    <property type="entry name" value="CSAPPISMRASE"/>
</dbReference>
<keyword evidence="7" id="KW-1185">Reference proteome</keyword>
<comment type="similarity">
    <text evidence="1 4">Belongs to the cyclophilin-type PPIase family.</text>
</comment>
<evidence type="ECO:0000259" key="5">
    <source>
        <dbReference type="PROSITE" id="PS50072"/>
    </source>
</evidence>
<dbReference type="GO" id="GO:0006457">
    <property type="term" value="P:protein folding"/>
    <property type="evidence" value="ECO:0007669"/>
    <property type="project" value="InterPro"/>
</dbReference>
<evidence type="ECO:0000256" key="3">
    <source>
        <dbReference type="ARBA" id="ARBA00023235"/>
    </source>
</evidence>
<feature type="domain" description="PPIase cyclophilin-type" evidence="5">
    <location>
        <begin position="39"/>
        <end position="190"/>
    </location>
</feature>
<proteinExistence type="inferred from homology"/>
<dbReference type="PROSITE" id="PS00170">
    <property type="entry name" value="CSA_PPIASE_1"/>
    <property type="match status" value="1"/>
</dbReference>
<evidence type="ECO:0000256" key="4">
    <source>
        <dbReference type="RuleBase" id="RU363019"/>
    </source>
</evidence>
<dbReference type="Pfam" id="PF00160">
    <property type="entry name" value="Pro_isomerase"/>
    <property type="match status" value="1"/>
</dbReference>
<dbReference type="InterPro" id="IPR020892">
    <property type="entry name" value="Cyclophilin-type_PPIase_CS"/>
</dbReference>
<name>A0A2U2AHZ7_9GAMM</name>
<feature type="chain" id="PRO_5015370935" description="Peptidyl-prolyl cis-trans isomerase" evidence="4">
    <location>
        <begin position="22"/>
        <end position="194"/>
    </location>
</feature>
<accession>A0A2U2AHZ7</accession>
<dbReference type="EMBL" id="QEWR01000008">
    <property type="protein sequence ID" value="PWD82251.1"/>
    <property type="molecule type" value="Genomic_DNA"/>
</dbReference>
<sequence length="194" mass="21223">MKKLMLAGALAASLFSGVVMAEEAVTAPHLYVEMDTTKGNFVVELDPEKAPITVENFKNYVDDGYYDGLIFHRVIDGFMVQGGGLDADMKQKKSGAPIKIESDNGLKNERGTIAMARTMDPNSATSQFFINTQNNTFLDYPGQDGYGYTVFGKVVEGMDVIDKIEKVKTTSKAGHQDVPVEPVVIESVKFVEKP</sequence>
<dbReference type="GO" id="GO:0003755">
    <property type="term" value="F:peptidyl-prolyl cis-trans isomerase activity"/>
    <property type="evidence" value="ECO:0007669"/>
    <property type="project" value="UniProtKB-UniRule"/>
</dbReference>
<dbReference type="Gene3D" id="2.40.100.10">
    <property type="entry name" value="Cyclophilin-like"/>
    <property type="match status" value="1"/>
</dbReference>
<dbReference type="InterPro" id="IPR029000">
    <property type="entry name" value="Cyclophilin-like_dom_sf"/>
</dbReference>
<comment type="function">
    <text evidence="4">PPIases accelerate the folding of proteins. It catalyzes the cis-trans isomerization of proline imidic peptide bonds in oligopeptides.</text>
</comment>
<evidence type="ECO:0000256" key="1">
    <source>
        <dbReference type="ARBA" id="ARBA00007365"/>
    </source>
</evidence>
<feature type="signal peptide" evidence="4">
    <location>
        <begin position="1"/>
        <end position="21"/>
    </location>
</feature>
<organism evidence="6 7">
    <name type="scientific">Ignatzschineria indica</name>
    <dbReference type="NCBI Taxonomy" id="472583"/>
    <lineage>
        <taxon>Bacteria</taxon>
        <taxon>Pseudomonadati</taxon>
        <taxon>Pseudomonadota</taxon>
        <taxon>Gammaproteobacteria</taxon>
        <taxon>Cardiobacteriales</taxon>
        <taxon>Ignatzschineriaceae</taxon>
        <taxon>Ignatzschineria</taxon>
    </lineage>
</organism>
<dbReference type="CDD" id="cd01920">
    <property type="entry name" value="cyclophilin_EcCYP_like"/>
    <property type="match status" value="1"/>
</dbReference>
<gene>
    <name evidence="6" type="ORF">DC082_09965</name>
</gene>